<dbReference type="AlphaFoldDB" id="C9LKA5"/>
<keyword evidence="2" id="KW-0238">DNA-binding</keyword>
<dbReference type="PROSITE" id="PS50943">
    <property type="entry name" value="HTH_CROC1"/>
    <property type="match status" value="1"/>
</dbReference>
<dbReference type="InterPro" id="IPR001387">
    <property type="entry name" value="Cro/C1-type_HTH"/>
</dbReference>
<proteinExistence type="predicted"/>
<evidence type="ECO:0000313" key="3">
    <source>
        <dbReference type="Proteomes" id="UP000003460"/>
    </source>
</evidence>
<dbReference type="Gene3D" id="1.10.260.40">
    <property type="entry name" value="lambda repressor-like DNA-binding domains"/>
    <property type="match status" value="1"/>
</dbReference>
<gene>
    <name evidence="2" type="ORF">GCWU000325_02670</name>
</gene>
<comment type="caution">
    <text evidence="2">The sequence shown here is derived from an EMBL/GenBank/DDBJ whole genome shotgun (WGS) entry which is preliminary data.</text>
</comment>
<dbReference type="EMBL" id="ACIJ02000028">
    <property type="protein sequence ID" value="EEX70627.1"/>
    <property type="molecule type" value="Genomic_DNA"/>
</dbReference>
<dbReference type="HOGENOM" id="CLU_2094643_0_0_10"/>
<keyword evidence="3" id="KW-1185">Reference proteome</keyword>
<evidence type="ECO:0000259" key="1">
    <source>
        <dbReference type="PROSITE" id="PS50943"/>
    </source>
</evidence>
<dbReference type="InterPro" id="IPR010982">
    <property type="entry name" value="Lambda_DNA-bd_dom_sf"/>
</dbReference>
<dbReference type="Proteomes" id="UP000003460">
    <property type="component" value="Unassembled WGS sequence"/>
</dbReference>
<dbReference type="eggNOG" id="COG1476">
    <property type="taxonomic scope" value="Bacteria"/>
</dbReference>
<organism evidence="2 3">
    <name type="scientific">Alloprevotella tannerae ATCC 51259</name>
    <dbReference type="NCBI Taxonomy" id="626522"/>
    <lineage>
        <taxon>Bacteria</taxon>
        <taxon>Pseudomonadati</taxon>
        <taxon>Bacteroidota</taxon>
        <taxon>Bacteroidia</taxon>
        <taxon>Bacteroidales</taxon>
        <taxon>Prevotellaceae</taxon>
        <taxon>Alloprevotella</taxon>
    </lineage>
</organism>
<protein>
    <submittedName>
        <fullName evidence="2">DNA-binding helix-turn-helix protein</fullName>
    </submittedName>
</protein>
<sequence length="116" mass="13328">MLTCYVCSTKIGEISDISKCFENFVSQALGVLTRIYAAELRYNLWQKKSYPNRLRIILAEKNVTNHWLATEMGVTDMTVSRWCTNRIQPSISQLVQMSKLLDTEMEKFIDTSVDPG</sequence>
<feature type="domain" description="HTH cro/C1-type" evidence="1">
    <location>
        <begin position="68"/>
        <end position="108"/>
    </location>
</feature>
<dbReference type="CDD" id="cd00093">
    <property type="entry name" value="HTH_XRE"/>
    <property type="match status" value="1"/>
</dbReference>
<reference evidence="2" key="1">
    <citation type="submission" date="2009-09" db="EMBL/GenBank/DDBJ databases">
        <authorList>
            <person name="Weinstock G."/>
            <person name="Sodergren E."/>
            <person name="Clifton S."/>
            <person name="Fulton L."/>
            <person name="Fulton B."/>
            <person name="Courtney L."/>
            <person name="Fronick C."/>
            <person name="Harrison M."/>
            <person name="Strong C."/>
            <person name="Farmer C."/>
            <person name="Delahaunty K."/>
            <person name="Markovic C."/>
            <person name="Hall O."/>
            <person name="Minx P."/>
            <person name="Tomlinson C."/>
            <person name="Mitreva M."/>
            <person name="Nelson J."/>
            <person name="Hou S."/>
            <person name="Wollam A."/>
            <person name="Pepin K.H."/>
            <person name="Johnson M."/>
            <person name="Bhonagiri V."/>
            <person name="Nash W.E."/>
            <person name="Warren W."/>
            <person name="Chinwalla A."/>
            <person name="Mardis E.R."/>
            <person name="Wilson R.K."/>
        </authorList>
    </citation>
    <scope>NUCLEOTIDE SEQUENCE [LARGE SCALE GENOMIC DNA]</scope>
    <source>
        <strain evidence="2">ATCC 51259</strain>
    </source>
</reference>
<accession>C9LKA5</accession>
<dbReference type="Pfam" id="PF01381">
    <property type="entry name" value="HTH_3"/>
    <property type="match status" value="1"/>
</dbReference>
<dbReference type="STRING" id="626522.GCWU000325_02670"/>
<dbReference type="GO" id="GO:0003677">
    <property type="term" value="F:DNA binding"/>
    <property type="evidence" value="ECO:0007669"/>
    <property type="project" value="UniProtKB-KW"/>
</dbReference>
<name>C9LKA5_9BACT</name>
<dbReference type="SMART" id="SM00530">
    <property type="entry name" value="HTH_XRE"/>
    <property type="match status" value="1"/>
</dbReference>
<evidence type="ECO:0000313" key="2">
    <source>
        <dbReference type="EMBL" id="EEX70627.1"/>
    </source>
</evidence>
<dbReference type="SUPFAM" id="SSF47413">
    <property type="entry name" value="lambda repressor-like DNA-binding domains"/>
    <property type="match status" value="1"/>
</dbReference>